<gene>
    <name evidence="2" type="ORF">DI551_09360</name>
</gene>
<dbReference type="EMBL" id="QFQB01000077">
    <property type="protein sequence ID" value="PZQ44789.1"/>
    <property type="molecule type" value="Genomic_DNA"/>
</dbReference>
<comment type="caution">
    <text evidence="2">The sequence shown here is derived from an EMBL/GenBank/DDBJ whole genome shotgun (WGS) entry which is preliminary data.</text>
</comment>
<feature type="compositionally biased region" description="Basic and acidic residues" evidence="1">
    <location>
        <begin position="1"/>
        <end position="32"/>
    </location>
</feature>
<proteinExistence type="predicted"/>
<dbReference type="AlphaFoldDB" id="A0A2W5MX62"/>
<dbReference type="Gene3D" id="3.30.1150.10">
    <property type="match status" value="1"/>
</dbReference>
<dbReference type="Proteomes" id="UP000249417">
    <property type="component" value="Unassembled WGS sequence"/>
</dbReference>
<sequence length="178" mass="19965">ETALEKTKEEPKPKEKPKPAEPEAKEKAKEEPDTTQDFSKLLKNLQDSTPEVDEALPESKEATPPAPSPVAAPGVEMTMNEYDALSQQLQNCWSIQAGARYAEDLVVKVRLTVSPERHVMSATVVDTWRYSQDSYFRAAADSAIRAVNSPQCETLILPPDKYDVWKDMIVTFDPRDML</sequence>
<organism evidence="2 3">
    <name type="scientific">Micavibrio aeruginosavorus</name>
    <dbReference type="NCBI Taxonomy" id="349221"/>
    <lineage>
        <taxon>Bacteria</taxon>
        <taxon>Pseudomonadati</taxon>
        <taxon>Bdellovibrionota</taxon>
        <taxon>Bdellovibrionia</taxon>
        <taxon>Bdellovibrionales</taxon>
        <taxon>Pseudobdellovibrionaceae</taxon>
        <taxon>Micavibrio</taxon>
    </lineage>
</organism>
<accession>A0A2W5MX62</accession>
<evidence type="ECO:0000256" key="1">
    <source>
        <dbReference type="SAM" id="MobiDB-lite"/>
    </source>
</evidence>
<feature type="non-terminal residue" evidence="2">
    <location>
        <position position="1"/>
    </location>
</feature>
<dbReference type="SUPFAM" id="SSF74653">
    <property type="entry name" value="TolA/TonB C-terminal domain"/>
    <property type="match status" value="1"/>
</dbReference>
<reference evidence="2 3" key="1">
    <citation type="submission" date="2017-08" db="EMBL/GenBank/DDBJ databases">
        <title>Infants hospitalized years apart are colonized by the same room-sourced microbial strains.</title>
        <authorList>
            <person name="Brooks B."/>
            <person name="Olm M.R."/>
            <person name="Firek B.A."/>
            <person name="Baker R."/>
            <person name="Thomas B.C."/>
            <person name="Morowitz M.J."/>
            <person name="Banfield J.F."/>
        </authorList>
    </citation>
    <scope>NUCLEOTIDE SEQUENCE [LARGE SCALE GENOMIC DNA]</scope>
    <source>
        <strain evidence="2">S2_005_002_R2_29</strain>
    </source>
</reference>
<evidence type="ECO:0000313" key="3">
    <source>
        <dbReference type="Proteomes" id="UP000249417"/>
    </source>
</evidence>
<evidence type="ECO:0000313" key="2">
    <source>
        <dbReference type="EMBL" id="PZQ44789.1"/>
    </source>
</evidence>
<name>A0A2W5MX62_9BACT</name>
<protein>
    <submittedName>
        <fullName evidence="2">Energy transducer TonB</fullName>
    </submittedName>
</protein>
<feature type="region of interest" description="Disordered" evidence="1">
    <location>
        <begin position="1"/>
        <end position="73"/>
    </location>
</feature>